<dbReference type="SUPFAM" id="SSF53335">
    <property type="entry name" value="S-adenosyl-L-methionine-dependent methyltransferases"/>
    <property type="match status" value="1"/>
</dbReference>
<evidence type="ECO:0000259" key="1">
    <source>
        <dbReference type="Pfam" id="PF13847"/>
    </source>
</evidence>
<dbReference type="EMBL" id="BORT01000015">
    <property type="protein sequence ID" value="GIO48663.1"/>
    <property type="molecule type" value="Genomic_DNA"/>
</dbReference>
<organism evidence="2 3">
    <name type="scientific">Paenibacillus azoreducens</name>
    <dbReference type="NCBI Taxonomy" id="116718"/>
    <lineage>
        <taxon>Bacteria</taxon>
        <taxon>Bacillati</taxon>
        <taxon>Bacillota</taxon>
        <taxon>Bacilli</taxon>
        <taxon>Bacillales</taxon>
        <taxon>Paenibacillaceae</taxon>
        <taxon>Paenibacillus</taxon>
    </lineage>
</organism>
<keyword evidence="3" id="KW-1185">Reference proteome</keyword>
<sequence length="202" mass="23565">MKSMKIPDYIESTQQQWDEEYRSRVWDYLADITEYARYSIVYGYIRKFLAKEGILDMGCGTGILFDMLLGEEKEGYLGVDLSQEAVQIAAAKTSRNIFRCGDINQYVPEKLYDVIVFNESLQYVPHTSDKLLEYSRFLTPNGVIISSLYSHKNTQDPDFAMIERKIEEIEQSGYFDVVDKVSLFNHNAGLKWYIHLMKRKSM</sequence>
<feature type="domain" description="Methyltransferase" evidence="1">
    <location>
        <begin position="53"/>
        <end position="167"/>
    </location>
</feature>
<reference evidence="2 3" key="1">
    <citation type="submission" date="2021-03" db="EMBL/GenBank/DDBJ databases">
        <title>Antimicrobial resistance genes in bacteria isolated from Japanese honey, and their potential for conferring macrolide and lincosamide resistance in the American foulbrood pathogen Paenibacillus larvae.</title>
        <authorList>
            <person name="Okamoto M."/>
            <person name="Kumagai M."/>
            <person name="Kanamori H."/>
            <person name="Takamatsu D."/>
        </authorList>
    </citation>
    <scope>NUCLEOTIDE SEQUENCE [LARGE SCALE GENOMIC DNA]</scope>
    <source>
        <strain evidence="2 3">J34TS1</strain>
    </source>
</reference>
<dbReference type="Gene3D" id="3.40.50.150">
    <property type="entry name" value="Vaccinia Virus protein VP39"/>
    <property type="match status" value="1"/>
</dbReference>
<dbReference type="CDD" id="cd02440">
    <property type="entry name" value="AdoMet_MTases"/>
    <property type="match status" value="1"/>
</dbReference>
<gene>
    <name evidence="2" type="ORF">J34TS1_34280</name>
</gene>
<dbReference type="RefSeq" id="WP_212979290.1">
    <property type="nucleotide sequence ID" value="NZ_AP025343.1"/>
</dbReference>
<dbReference type="InterPro" id="IPR025714">
    <property type="entry name" value="Methyltranfer_dom"/>
</dbReference>
<dbReference type="Pfam" id="PF13847">
    <property type="entry name" value="Methyltransf_31"/>
    <property type="match status" value="1"/>
</dbReference>
<dbReference type="Proteomes" id="UP000682811">
    <property type="component" value="Unassembled WGS sequence"/>
</dbReference>
<evidence type="ECO:0000313" key="3">
    <source>
        <dbReference type="Proteomes" id="UP000682811"/>
    </source>
</evidence>
<evidence type="ECO:0000313" key="2">
    <source>
        <dbReference type="EMBL" id="GIO48663.1"/>
    </source>
</evidence>
<comment type="caution">
    <text evidence="2">The sequence shown here is derived from an EMBL/GenBank/DDBJ whole genome shotgun (WGS) entry which is preliminary data.</text>
</comment>
<proteinExistence type="predicted"/>
<accession>A0A919YG37</accession>
<dbReference type="PANTHER" id="PTHR43861">
    <property type="entry name" value="TRANS-ACONITATE 2-METHYLTRANSFERASE-RELATED"/>
    <property type="match status" value="1"/>
</dbReference>
<dbReference type="AlphaFoldDB" id="A0A919YG37"/>
<dbReference type="InterPro" id="IPR029063">
    <property type="entry name" value="SAM-dependent_MTases_sf"/>
</dbReference>
<protein>
    <recommendedName>
        <fullName evidence="1">Methyltransferase domain-containing protein</fullName>
    </recommendedName>
</protein>
<name>A0A919YG37_9BACL</name>